<dbReference type="SUPFAM" id="SSF50249">
    <property type="entry name" value="Nucleic acid-binding proteins"/>
    <property type="match status" value="1"/>
</dbReference>
<evidence type="ECO:0000256" key="10">
    <source>
        <dbReference type="NCBIfam" id="TIGR00767"/>
    </source>
</evidence>
<dbReference type="GO" id="GO:0016787">
    <property type="term" value="F:hydrolase activity"/>
    <property type="evidence" value="ECO:0007669"/>
    <property type="project" value="UniProtKB-KW"/>
</dbReference>
<dbReference type="InterPro" id="IPR000194">
    <property type="entry name" value="ATPase_F1/V1/A1_a/bsu_nucl-bd"/>
</dbReference>
<dbReference type="GO" id="GO:0004386">
    <property type="term" value="F:helicase activity"/>
    <property type="evidence" value="ECO:0007669"/>
    <property type="project" value="UniProtKB-UniRule"/>
</dbReference>
<accession>A0A2A9E333</accession>
<keyword evidence="8 9" id="KW-0804">Transcription</keyword>
<dbReference type="Gene3D" id="3.40.50.300">
    <property type="entry name" value="P-loop containing nucleotide triphosphate hydrolases"/>
    <property type="match status" value="1"/>
</dbReference>
<keyword evidence="1 9" id="KW-0806">Transcription termination</keyword>
<feature type="region of interest" description="Disordered" evidence="12">
    <location>
        <begin position="1"/>
        <end position="20"/>
    </location>
</feature>
<sequence length="721" mass="77737">MTETIEAVSSSPADGSSRSGAISALRLPELQALAAQLGVKGTSKMRKSDLLDVIKATQGGATTRPARSVEKTATEQAPASSQAAPPATARTADSGAASSSDTAPVRERASRSARAAAQTDTLVQAQAPAHERPARAERSDVRLAPGETVDERAARAAAAVVDVTLPERGQRERGSRRAARGAGAPQDGARAATGSSADPAANIVDGATSEGASRQNGEQRPPRQRPDRAGSDRSERSERPDRAGAQSDRSDRNLQNDRSAQNDRNGSQSDRNDRERTVGQDDDDERGGRRRRGRDRYRDRDRKRGRTRPGNGTNDIPAFDDTEVTEDDVLLPVAGILDILDSYAFVRTSGYLPGQNDVYVSLSQVKKAGLRRGDAVTGAVRQPREGENTGQATANRQKYNALVRLDSVNGMDPQEAHGRADFAKLTPLYPQERLRLEHADTTRLTPRVIDIVAPIGKGQRGLIVSPPKAGKTIIMQQIANAITANNPEVHLMVVLVDERPEEVTDMERTVKGEVIASTFDRPASDHTIVAELAIERAKRLVELGQDVVVLLDSLTRLSRAYNLAAPASGRILSGGVDASALYPPKRFFGAARNIEHGGSLTILASALVETGSKMDEVIFEEFKGTGNMELRLARSLADKRIFPAVDVNASGTRREEILMGQDELRVIYKLRRVMGALDHQQAIELLLGKLKDTKSNAEFLLQVQKTTPGNFLDDENAGRTV</sequence>
<dbReference type="NCBIfam" id="TIGR00767">
    <property type="entry name" value="rho"/>
    <property type="match status" value="1"/>
</dbReference>
<dbReference type="OrthoDB" id="9805197at2"/>
<evidence type="ECO:0000256" key="3">
    <source>
        <dbReference type="ARBA" id="ARBA00022801"/>
    </source>
</evidence>
<reference evidence="14 15" key="1">
    <citation type="submission" date="2017-10" db="EMBL/GenBank/DDBJ databases">
        <title>Sequencing the genomes of 1000 actinobacteria strains.</title>
        <authorList>
            <person name="Klenk H.-P."/>
        </authorList>
    </citation>
    <scope>NUCLEOTIDE SEQUENCE [LARGE SCALE GENOMIC DNA]</scope>
    <source>
        <strain evidence="14 15">DSM 18966</strain>
    </source>
</reference>
<comment type="subunit">
    <text evidence="9">Homohexamer. The homohexamer assembles into an open ring structure.</text>
</comment>
<dbReference type="Gene3D" id="2.40.50.140">
    <property type="entry name" value="Nucleic acid-binding proteins"/>
    <property type="match status" value="1"/>
</dbReference>
<dbReference type="EMBL" id="PDJG01000001">
    <property type="protein sequence ID" value="PFG32610.1"/>
    <property type="molecule type" value="Genomic_DNA"/>
</dbReference>
<dbReference type="InterPro" id="IPR027417">
    <property type="entry name" value="P-loop_NTPase"/>
</dbReference>
<dbReference type="SUPFAM" id="SSF52540">
    <property type="entry name" value="P-loop containing nucleoside triphosphate hydrolases"/>
    <property type="match status" value="1"/>
</dbReference>
<dbReference type="GO" id="GO:0006353">
    <property type="term" value="P:DNA-templated transcription termination"/>
    <property type="evidence" value="ECO:0007669"/>
    <property type="project" value="UniProtKB-UniRule"/>
</dbReference>
<keyword evidence="6 9" id="KW-0694">RNA-binding</keyword>
<evidence type="ECO:0000313" key="14">
    <source>
        <dbReference type="EMBL" id="PFG32610.1"/>
    </source>
</evidence>
<name>A0A2A9E333_9MICO</name>
<protein>
    <recommendedName>
        <fullName evidence="9 10">Transcription termination factor Rho</fullName>
        <ecNumber evidence="9 10">3.6.4.-</ecNumber>
    </recommendedName>
    <alternativeName>
        <fullName evidence="9">ATP-dependent helicase Rho</fullName>
    </alternativeName>
</protein>
<evidence type="ECO:0000256" key="9">
    <source>
        <dbReference type="HAMAP-Rule" id="MF_01884"/>
    </source>
</evidence>
<evidence type="ECO:0000256" key="12">
    <source>
        <dbReference type="SAM" id="MobiDB-lite"/>
    </source>
</evidence>
<dbReference type="PROSITE" id="PS51856">
    <property type="entry name" value="RHO_RNA_BD"/>
    <property type="match status" value="1"/>
</dbReference>
<dbReference type="SMART" id="SM00357">
    <property type="entry name" value="CSP"/>
    <property type="match status" value="1"/>
</dbReference>
<feature type="compositionally biased region" description="Low complexity" evidence="12">
    <location>
        <begin position="74"/>
        <end position="103"/>
    </location>
</feature>
<dbReference type="InterPro" id="IPR012340">
    <property type="entry name" value="NA-bd_OB-fold"/>
</dbReference>
<dbReference type="InterPro" id="IPR004665">
    <property type="entry name" value="Term_rho"/>
</dbReference>
<dbReference type="AlphaFoldDB" id="A0A2A9E333"/>
<dbReference type="GO" id="GO:0003723">
    <property type="term" value="F:RNA binding"/>
    <property type="evidence" value="ECO:0007669"/>
    <property type="project" value="UniProtKB-UniRule"/>
</dbReference>
<dbReference type="Pfam" id="PF00006">
    <property type="entry name" value="ATP-synt_ab"/>
    <property type="match status" value="1"/>
</dbReference>
<evidence type="ECO:0000256" key="2">
    <source>
        <dbReference type="ARBA" id="ARBA00022741"/>
    </source>
</evidence>
<dbReference type="Proteomes" id="UP000225548">
    <property type="component" value="Unassembled WGS sequence"/>
</dbReference>
<dbReference type="SMART" id="SM00382">
    <property type="entry name" value="AAA"/>
    <property type="match status" value="1"/>
</dbReference>
<dbReference type="GO" id="GO:0005524">
    <property type="term" value="F:ATP binding"/>
    <property type="evidence" value="ECO:0007669"/>
    <property type="project" value="UniProtKB-UniRule"/>
</dbReference>
<feature type="compositionally biased region" description="Basic and acidic residues" evidence="12">
    <location>
        <begin position="270"/>
        <end position="279"/>
    </location>
</feature>
<dbReference type="GO" id="GO:0008186">
    <property type="term" value="F:ATP-dependent activity, acting on RNA"/>
    <property type="evidence" value="ECO:0007669"/>
    <property type="project" value="UniProtKB-UniRule"/>
</dbReference>
<evidence type="ECO:0000256" key="1">
    <source>
        <dbReference type="ARBA" id="ARBA00022472"/>
    </source>
</evidence>
<keyword evidence="7 9" id="KW-0805">Transcription regulation</keyword>
<dbReference type="Pfam" id="PF07497">
    <property type="entry name" value="Rho_RNA_bind"/>
    <property type="match status" value="1"/>
</dbReference>
<proteinExistence type="inferred from homology"/>
<feature type="compositionally biased region" description="Low complexity" evidence="12">
    <location>
        <begin position="155"/>
        <end position="167"/>
    </location>
</feature>
<dbReference type="Pfam" id="PF07498">
    <property type="entry name" value="Rho_N"/>
    <property type="match status" value="1"/>
</dbReference>
<evidence type="ECO:0000256" key="8">
    <source>
        <dbReference type="ARBA" id="ARBA00023163"/>
    </source>
</evidence>
<keyword evidence="5 9" id="KW-0067">ATP-binding</keyword>
<keyword evidence="3 9" id="KW-0378">Hydrolase</keyword>
<evidence type="ECO:0000256" key="4">
    <source>
        <dbReference type="ARBA" id="ARBA00022806"/>
    </source>
</evidence>
<feature type="domain" description="Rho RNA-BD" evidence="13">
    <location>
        <begin position="330"/>
        <end position="412"/>
    </location>
</feature>
<feature type="compositionally biased region" description="Basic and acidic residues" evidence="12">
    <location>
        <begin position="129"/>
        <end position="141"/>
    </location>
</feature>
<keyword evidence="4 9" id="KW-0347">Helicase</keyword>
<feature type="region of interest" description="Disordered" evidence="12">
    <location>
        <begin position="56"/>
        <end position="320"/>
    </location>
</feature>
<dbReference type="InterPro" id="IPR011112">
    <property type="entry name" value="Rho-like_N"/>
</dbReference>
<comment type="caution">
    <text evidence="14">The sequence shown here is derived from an EMBL/GenBank/DDBJ whole genome shotgun (WGS) entry which is preliminary data.</text>
</comment>
<comment type="caution">
    <text evidence="9">Lacks conserved residue(s) required for the propagation of feature annotation.</text>
</comment>
<gene>
    <name evidence="9" type="primary">rho</name>
    <name evidence="14" type="ORF">ATL42_0451</name>
</gene>
<evidence type="ECO:0000256" key="11">
    <source>
        <dbReference type="PROSITE-ProRule" id="PRU01203"/>
    </source>
</evidence>
<evidence type="ECO:0000256" key="5">
    <source>
        <dbReference type="ARBA" id="ARBA00022840"/>
    </source>
</evidence>
<evidence type="ECO:0000256" key="6">
    <source>
        <dbReference type="ARBA" id="ARBA00022884"/>
    </source>
</evidence>
<dbReference type="EC" id="3.6.4.-" evidence="9 10"/>
<comment type="similarity">
    <text evidence="9 11">Belongs to the Rho family.</text>
</comment>
<dbReference type="CDD" id="cd01128">
    <property type="entry name" value="rho_factor_C"/>
    <property type="match status" value="1"/>
</dbReference>
<feature type="compositionally biased region" description="Low complexity" evidence="12">
    <location>
        <begin position="180"/>
        <end position="192"/>
    </location>
</feature>
<feature type="binding site" evidence="9">
    <location>
        <position position="499"/>
    </location>
    <ligand>
        <name>ATP</name>
        <dbReference type="ChEBI" id="CHEBI:30616"/>
    </ligand>
</feature>
<dbReference type="RefSeq" id="WP_098453955.1">
    <property type="nucleotide sequence ID" value="NZ_PDJG01000001.1"/>
</dbReference>
<feature type="compositionally biased region" description="Polar residues" evidence="12">
    <location>
        <begin position="256"/>
        <end position="269"/>
    </location>
</feature>
<feature type="binding site" evidence="9">
    <location>
        <begin position="468"/>
        <end position="473"/>
    </location>
    <ligand>
        <name>ATP</name>
        <dbReference type="ChEBI" id="CHEBI:30616"/>
    </ligand>
</feature>
<organism evidence="14 15">
    <name type="scientific">Sanguibacter antarcticus</name>
    <dbReference type="NCBI Taxonomy" id="372484"/>
    <lineage>
        <taxon>Bacteria</taxon>
        <taxon>Bacillati</taxon>
        <taxon>Actinomycetota</taxon>
        <taxon>Actinomycetes</taxon>
        <taxon>Micrococcales</taxon>
        <taxon>Sanguibacteraceae</taxon>
        <taxon>Sanguibacter</taxon>
    </lineage>
</organism>
<dbReference type="SMART" id="SM00959">
    <property type="entry name" value="Rho_N"/>
    <property type="match status" value="1"/>
</dbReference>
<keyword evidence="15" id="KW-1185">Reference proteome</keyword>
<dbReference type="InterPro" id="IPR003593">
    <property type="entry name" value="AAA+_ATPase"/>
</dbReference>
<feature type="compositionally biased region" description="Basic and acidic residues" evidence="12">
    <location>
        <begin position="220"/>
        <end position="255"/>
    </location>
</feature>
<dbReference type="NCBIfam" id="NF006886">
    <property type="entry name" value="PRK09376.1"/>
    <property type="match status" value="1"/>
</dbReference>
<evidence type="ECO:0000256" key="7">
    <source>
        <dbReference type="ARBA" id="ARBA00023015"/>
    </source>
</evidence>
<dbReference type="InterPro" id="IPR011113">
    <property type="entry name" value="Rho_RNA-bd"/>
</dbReference>
<dbReference type="HAMAP" id="MF_01884">
    <property type="entry name" value="Rho"/>
    <property type="match status" value="1"/>
</dbReference>
<comment type="function">
    <text evidence="9">Facilitates transcription termination by a mechanism that involves Rho binding to the nascent RNA, activation of Rho's RNA-dependent ATPase activity, and release of the mRNA from the DNA template.</text>
</comment>
<dbReference type="InterPro" id="IPR011129">
    <property type="entry name" value="CSD"/>
</dbReference>
<dbReference type="PANTHER" id="PTHR46425">
    <property type="entry name" value="TRANSCRIPTION TERMINATION FACTOR RHO"/>
    <property type="match status" value="1"/>
</dbReference>
<dbReference type="InterPro" id="IPR041703">
    <property type="entry name" value="Rho_factor_ATP-bd"/>
</dbReference>
<feature type="compositionally biased region" description="Low complexity" evidence="12">
    <location>
        <begin position="9"/>
        <end position="20"/>
    </location>
</feature>
<dbReference type="PANTHER" id="PTHR46425:SF1">
    <property type="entry name" value="TRANSCRIPTION TERMINATION FACTOR RHO"/>
    <property type="match status" value="1"/>
</dbReference>
<feature type="binding site" evidence="9">
    <location>
        <begin position="456"/>
        <end position="461"/>
    </location>
    <ligand>
        <name>ATP</name>
        <dbReference type="ChEBI" id="CHEBI:30616"/>
    </ligand>
</feature>
<evidence type="ECO:0000313" key="15">
    <source>
        <dbReference type="Proteomes" id="UP000225548"/>
    </source>
</evidence>
<keyword evidence="2 9" id="KW-0547">Nucleotide-binding</keyword>
<evidence type="ECO:0000259" key="13">
    <source>
        <dbReference type="PROSITE" id="PS51856"/>
    </source>
</evidence>